<dbReference type="GO" id="GO:0022857">
    <property type="term" value="F:transmembrane transporter activity"/>
    <property type="evidence" value="ECO:0007669"/>
    <property type="project" value="InterPro"/>
</dbReference>
<evidence type="ECO:0000256" key="7">
    <source>
        <dbReference type="RuleBase" id="RU003879"/>
    </source>
</evidence>
<evidence type="ECO:0008006" key="11">
    <source>
        <dbReference type="Google" id="ProtNLM"/>
    </source>
</evidence>
<evidence type="ECO:0000256" key="4">
    <source>
        <dbReference type="ARBA" id="ARBA00022692"/>
    </source>
</evidence>
<reference evidence="10" key="1">
    <citation type="journal article" date="2014" name="Environ. Microbiol.">
        <title>Comparative genomics of the marine bacterial genus Glaciecola reveals the high degree of genomic diversity and genomic characteristic for cold adaptation.</title>
        <authorList>
            <person name="Qin Q.L."/>
            <person name="Xie B.B."/>
            <person name="Yu Y."/>
            <person name="Shu Y.L."/>
            <person name="Rong J.C."/>
            <person name="Zhang Y.J."/>
            <person name="Zhao D.L."/>
            <person name="Chen X.L."/>
            <person name="Zhang X.Y."/>
            <person name="Chen B."/>
            <person name="Zhou B.C."/>
            <person name="Zhang Y.Z."/>
        </authorList>
    </citation>
    <scope>NUCLEOTIDE SEQUENCE [LARGE SCALE GENOMIC DNA]</scope>
    <source>
        <strain evidence="10">ACAM 615</strain>
    </source>
</reference>
<dbReference type="STRING" id="1121922.GCA_000428905_03601"/>
<keyword evidence="4 7" id="KW-0812">Transmembrane</keyword>
<dbReference type="GO" id="GO:0015031">
    <property type="term" value="P:protein transport"/>
    <property type="evidence" value="ECO:0007669"/>
    <property type="project" value="UniProtKB-KW"/>
</dbReference>
<evidence type="ECO:0000256" key="2">
    <source>
        <dbReference type="ARBA" id="ARBA00005811"/>
    </source>
</evidence>
<accession>K6ZIM0</accession>
<dbReference type="AlphaFoldDB" id="K6ZIM0"/>
<dbReference type="Proteomes" id="UP000006251">
    <property type="component" value="Unassembled WGS sequence"/>
</dbReference>
<evidence type="ECO:0000256" key="6">
    <source>
        <dbReference type="ARBA" id="ARBA00023136"/>
    </source>
</evidence>
<keyword evidence="3" id="KW-1003">Cell membrane</keyword>
<comment type="subcellular location">
    <subcellularLocation>
        <location evidence="1">Cell membrane</location>
        <topology evidence="1">Single-pass membrane protein</topology>
    </subcellularLocation>
    <subcellularLocation>
        <location evidence="7">Cell membrane</location>
        <topology evidence="7">Single-pass type II membrane protein</topology>
    </subcellularLocation>
</comment>
<gene>
    <name evidence="9" type="ORF">GPAL_3364</name>
</gene>
<keyword evidence="5 8" id="KW-1133">Transmembrane helix</keyword>
<evidence type="ECO:0000256" key="1">
    <source>
        <dbReference type="ARBA" id="ARBA00004162"/>
    </source>
</evidence>
<evidence type="ECO:0000256" key="8">
    <source>
        <dbReference type="SAM" id="Phobius"/>
    </source>
</evidence>
<comment type="caution">
    <text evidence="9">The sequence shown here is derived from an EMBL/GenBank/DDBJ whole genome shotgun (WGS) entry which is preliminary data.</text>
</comment>
<organism evidence="9 10">
    <name type="scientific">Brumicola pallidula DSM 14239 = ACAM 615</name>
    <dbReference type="NCBI Taxonomy" id="1121922"/>
    <lineage>
        <taxon>Bacteria</taxon>
        <taxon>Pseudomonadati</taxon>
        <taxon>Pseudomonadota</taxon>
        <taxon>Gammaproteobacteria</taxon>
        <taxon>Alteromonadales</taxon>
        <taxon>Alteromonadaceae</taxon>
        <taxon>Brumicola</taxon>
    </lineage>
</organism>
<keyword evidence="7" id="KW-0653">Protein transport</keyword>
<dbReference type="Pfam" id="PF02472">
    <property type="entry name" value="ExbD"/>
    <property type="match status" value="1"/>
</dbReference>
<evidence type="ECO:0000256" key="5">
    <source>
        <dbReference type="ARBA" id="ARBA00022989"/>
    </source>
</evidence>
<dbReference type="PANTHER" id="PTHR30558">
    <property type="entry name" value="EXBD MEMBRANE COMPONENT OF PMF-DRIVEN MACROMOLECULE IMPORT SYSTEM"/>
    <property type="match status" value="1"/>
</dbReference>
<dbReference type="PANTHER" id="PTHR30558:SF3">
    <property type="entry name" value="BIOPOLYMER TRANSPORT PROTEIN EXBD-RELATED"/>
    <property type="match status" value="1"/>
</dbReference>
<proteinExistence type="inferred from homology"/>
<dbReference type="EMBL" id="BAEQ01000054">
    <property type="protein sequence ID" value="GAC30212.1"/>
    <property type="molecule type" value="Genomic_DNA"/>
</dbReference>
<evidence type="ECO:0000313" key="10">
    <source>
        <dbReference type="Proteomes" id="UP000006251"/>
    </source>
</evidence>
<dbReference type="GO" id="GO:0005886">
    <property type="term" value="C:plasma membrane"/>
    <property type="evidence" value="ECO:0007669"/>
    <property type="project" value="UniProtKB-SubCell"/>
</dbReference>
<evidence type="ECO:0000313" key="9">
    <source>
        <dbReference type="EMBL" id="GAC30212.1"/>
    </source>
</evidence>
<dbReference type="InterPro" id="IPR003400">
    <property type="entry name" value="ExbD"/>
</dbReference>
<comment type="similarity">
    <text evidence="2 7">Belongs to the ExbD/TolR family.</text>
</comment>
<keyword evidence="6 8" id="KW-0472">Membrane</keyword>
<evidence type="ECO:0000256" key="3">
    <source>
        <dbReference type="ARBA" id="ARBA00022475"/>
    </source>
</evidence>
<keyword evidence="7" id="KW-0813">Transport</keyword>
<protein>
    <recommendedName>
        <fullName evidence="11">RNA polymerase subunit sigma-70</fullName>
    </recommendedName>
</protein>
<keyword evidence="10" id="KW-1185">Reference proteome</keyword>
<feature type="transmembrane region" description="Helical" evidence="8">
    <location>
        <begin position="21"/>
        <end position="39"/>
    </location>
</feature>
<name>K6ZIM0_9ALTE</name>
<sequence length="188" mass="20585">MSARAKRMARNHKRGTTKLSLVSLMDIFTILVFFLMLNASDVQVLQRDDSVELPKSTVKTPAKETLLLMINANNILLQGKPIAKTADLYEQQDYIILALKEELLYQASRTTRAPIDPEDPDAEEDPGLSITIMGDKSVPYQILKKIMQTSAESGYTNIALAVENQLEASSEIAPADTQADASAEGDGS</sequence>